<evidence type="ECO:0000259" key="16">
    <source>
        <dbReference type="Pfam" id="PF00155"/>
    </source>
</evidence>
<dbReference type="OrthoDB" id="258987at2759"/>
<evidence type="ECO:0000256" key="3">
    <source>
        <dbReference type="ARBA" id="ARBA00011738"/>
    </source>
</evidence>
<dbReference type="AlphaFoldDB" id="A0A0S4IU18"/>
<reference evidence="18" key="1">
    <citation type="submission" date="2015-09" db="EMBL/GenBank/DDBJ databases">
        <authorList>
            <consortium name="Pathogen Informatics"/>
        </authorList>
    </citation>
    <scope>NUCLEOTIDE SEQUENCE [LARGE SCALE GENOMIC DNA]</scope>
    <source>
        <strain evidence="18">Lake Konstanz</strain>
    </source>
</reference>
<dbReference type="Gene3D" id="3.90.1150.10">
    <property type="entry name" value="Aspartate Aminotransferase, domain 1"/>
    <property type="match status" value="1"/>
</dbReference>
<dbReference type="Gene3D" id="1.10.287.1970">
    <property type="match status" value="1"/>
</dbReference>
<dbReference type="OMA" id="GTQHFRV"/>
<comment type="function">
    <text evidence="11">Catalyzes the reversible transamination between alanine and 2-oxoglutarate to form pyruvate and glutamate. Participates in cellular nitrogen metabolism and also in liver gluconeogenesis starting with precursors transported from skeletal muscles.</text>
</comment>
<dbReference type="InterPro" id="IPR004839">
    <property type="entry name" value="Aminotransferase_I/II_large"/>
</dbReference>
<evidence type="ECO:0000256" key="12">
    <source>
        <dbReference type="ARBA" id="ARBA00074120"/>
    </source>
</evidence>
<dbReference type="GO" id="GO:0030170">
    <property type="term" value="F:pyridoxal phosphate binding"/>
    <property type="evidence" value="ECO:0007669"/>
    <property type="project" value="InterPro"/>
</dbReference>
<evidence type="ECO:0000313" key="17">
    <source>
        <dbReference type="EMBL" id="CUF60861.1"/>
    </source>
</evidence>
<evidence type="ECO:0000256" key="6">
    <source>
        <dbReference type="ARBA" id="ARBA00022576"/>
    </source>
</evidence>
<dbReference type="SUPFAM" id="SSF53383">
    <property type="entry name" value="PLP-dependent transferases"/>
    <property type="match status" value="1"/>
</dbReference>
<dbReference type="GO" id="GO:0042853">
    <property type="term" value="P:L-alanine catabolic process"/>
    <property type="evidence" value="ECO:0007669"/>
    <property type="project" value="UniProtKB-UniPathway"/>
</dbReference>
<keyword evidence="4" id="KW-0963">Cytoplasm</keyword>
<dbReference type="FunFam" id="1.10.287.1970:FF:000001">
    <property type="entry name" value="Alanine aminotransferase 2"/>
    <property type="match status" value="1"/>
</dbReference>
<proteinExistence type="inferred from homology"/>
<name>A0A0S4IU18_BODSA</name>
<dbReference type="GO" id="GO:0005737">
    <property type="term" value="C:cytoplasm"/>
    <property type="evidence" value="ECO:0007669"/>
    <property type="project" value="UniProtKB-SubCell"/>
</dbReference>
<dbReference type="Gene3D" id="3.40.640.10">
    <property type="entry name" value="Type I PLP-dependent aspartate aminotransferase-like (Major domain)"/>
    <property type="match status" value="1"/>
</dbReference>
<evidence type="ECO:0000256" key="5">
    <source>
        <dbReference type="ARBA" id="ARBA00022553"/>
    </source>
</evidence>
<dbReference type="Proteomes" id="UP000051952">
    <property type="component" value="Unassembled WGS sequence"/>
</dbReference>
<protein>
    <recommendedName>
        <fullName evidence="12">Alanine aminotransferase 1</fullName>
    </recommendedName>
    <alternativeName>
        <fullName evidence="14">Glutamate pyruvate transaminase 1</fullName>
    </alternativeName>
    <alternativeName>
        <fullName evidence="13">Glutamic--alanine transaminase 1</fullName>
    </alternativeName>
    <alternativeName>
        <fullName evidence="15">Glutamic--pyruvic transaminase 1</fullName>
    </alternativeName>
</protein>
<evidence type="ECO:0000256" key="9">
    <source>
        <dbReference type="ARBA" id="ARBA00022990"/>
    </source>
</evidence>
<evidence type="ECO:0000256" key="7">
    <source>
        <dbReference type="ARBA" id="ARBA00022679"/>
    </source>
</evidence>
<keyword evidence="5" id="KW-0597">Phosphoprotein</keyword>
<dbReference type="FunFam" id="3.90.1150.10:FF:000140">
    <property type="entry name" value="alanine aminotransferase 1"/>
    <property type="match status" value="1"/>
</dbReference>
<evidence type="ECO:0000256" key="10">
    <source>
        <dbReference type="ARBA" id="ARBA00025785"/>
    </source>
</evidence>
<dbReference type="CDD" id="cd00609">
    <property type="entry name" value="AAT_like"/>
    <property type="match status" value="1"/>
</dbReference>
<dbReference type="Pfam" id="PF00155">
    <property type="entry name" value="Aminotran_1_2"/>
    <property type="match status" value="1"/>
</dbReference>
<dbReference type="EMBL" id="CYKH01000367">
    <property type="protein sequence ID" value="CUF60861.1"/>
    <property type="molecule type" value="Genomic_DNA"/>
</dbReference>
<keyword evidence="18" id="KW-1185">Reference proteome</keyword>
<dbReference type="InterPro" id="IPR015421">
    <property type="entry name" value="PyrdxlP-dep_Trfase_major"/>
</dbReference>
<dbReference type="InterPro" id="IPR015422">
    <property type="entry name" value="PyrdxlP-dep_Trfase_small"/>
</dbReference>
<comment type="subcellular location">
    <subcellularLocation>
        <location evidence="2">Cytoplasm</location>
    </subcellularLocation>
</comment>
<evidence type="ECO:0000256" key="11">
    <source>
        <dbReference type="ARBA" id="ARBA00059280"/>
    </source>
</evidence>
<keyword evidence="6 17" id="KW-0032">Aminotransferase</keyword>
<evidence type="ECO:0000313" key="18">
    <source>
        <dbReference type="Proteomes" id="UP000051952"/>
    </source>
</evidence>
<accession>A0A0S4IU18</accession>
<keyword evidence="7 17" id="KW-0808">Transferase</keyword>
<evidence type="ECO:0000256" key="13">
    <source>
        <dbReference type="ARBA" id="ARBA00076222"/>
    </source>
</evidence>
<dbReference type="InterPro" id="IPR015424">
    <property type="entry name" value="PyrdxlP-dep_Trfase"/>
</dbReference>
<dbReference type="UniPathway" id="UPA00528">
    <property type="reaction ID" value="UER00586"/>
</dbReference>
<evidence type="ECO:0000256" key="14">
    <source>
        <dbReference type="ARBA" id="ARBA00080231"/>
    </source>
</evidence>
<keyword evidence="9" id="KW-0007">Acetylation</keyword>
<dbReference type="PANTHER" id="PTHR11751:SF29">
    <property type="entry name" value="ALANINE TRANSAMINASE"/>
    <property type="match status" value="1"/>
</dbReference>
<evidence type="ECO:0000256" key="2">
    <source>
        <dbReference type="ARBA" id="ARBA00004496"/>
    </source>
</evidence>
<organism evidence="17 18">
    <name type="scientific">Bodo saltans</name>
    <name type="common">Flagellated protozoan</name>
    <dbReference type="NCBI Taxonomy" id="75058"/>
    <lineage>
        <taxon>Eukaryota</taxon>
        <taxon>Discoba</taxon>
        <taxon>Euglenozoa</taxon>
        <taxon>Kinetoplastea</taxon>
        <taxon>Metakinetoplastina</taxon>
        <taxon>Eubodonida</taxon>
        <taxon>Bodonidae</taxon>
        <taxon>Bodo</taxon>
    </lineage>
</organism>
<feature type="domain" description="Aminotransferase class I/classII large" evidence="16">
    <location>
        <begin position="108"/>
        <end position="265"/>
    </location>
</feature>
<dbReference type="VEuPathDB" id="TriTrypDB:BSAL_50385"/>
<dbReference type="GO" id="GO:0004021">
    <property type="term" value="F:L-alanine:2-oxoglutarate aminotransferase activity"/>
    <property type="evidence" value="ECO:0007669"/>
    <property type="project" value="TreeGrafter"/>
</dbReference>
<comment type="cofactor">
    <cofactor evidence="1">
        <name>pyridoxal 5'-phosphate</name>
        <dbReference type="ChEBI" id="CHEBI:597326"/>
    </cofactor>
</comment>
<dbReference type="FunFam" id="3.40.640.10:FF:000236">
    <property type="entry name" value="Alanine aminotransferase 2"/>
    <property type="match status" value="1"/>
</dbReference>
<keyword evidence="8" id="KW-0663">Pyridoxal phosphate</keyword>
<evidence type="ECO:0000256" key="15">
    <source>
        <dbReference type="ARBA" id="ARBA00082842"/>
    </source>
</evidence>
<comment type="subunit">
    <text evidence="3">Homodimer.</text>
</comment>
<gene>
    <name evidence="17" type="ORF">BSAL_64020</name>
</gene>
<evidence type="ECO:0000256" key="8">
    <source>
        <dbReference type="ARBA" id="ARBA00022898"/>
    </source>
</evidence>
<evidence type="ECO:0000256" key="1">
    <source>
        <dbReference type="ARBA" id="ARBA00001933"/>
    </source>
</evidence>
<comment type="similarity">
    <text evidence="10">Belongs to the class-I pyridoxal-phosphate-dependent aminotransferase family. Alanine aminotransferase subfamily.</text>
</comment>
<sequence length="506" mass="55009">MNSFLLVERVSYHKPNMPTAPYVNPRVLEAQFAVRGPIPMRAEQLQAQLRAETADGGTSVLPFTEIIHCNIGNPHAFSQKPLTFYRQVMALVDAPMLMEIDGVVAHLPSDVVARAKQYLQQSGDGKTGAYSDPTGHLWVREAVAAFIARRDGTTVAPDARNIIIADGATSAVRLIMQLFIAGPSDGVLIPIPQFPLYTAQISLFDGTAAAYYLDEGNQWGLNAQDLDGCVKQLKQSNASPRLLVVINPGNPTGQVFTRATMEGVAMTTTLFSSQMKCIKRTFMVLAACLRASARVILHMPSPYHNTSCISLHSTSKGIIGECSRRGGYMELLNIAPIHHAQIVKLCSINVCSNFNGQVMTALMCTPPVQGDASYPQFREEYDGIFSDLKERAASLAIELNTIKGITCNSVDGAIYAFPQIQLPHKYVARNDALCAAAPPAERMAADARWALELLEATGIVVVPGSGFLQPEGTFHFRTTILPPKTQMAAMTSSIRAFHTKINELYA</sequence>
<dbReference type="InterPro" id="IPR045088">
    <property type="entry name" value="ALAT1/2-like"/>
</dbReference>
<dbReference type="PANTHER" id="PTHR11751">
    <property type="entry name" value="ALANINE AMINOTRANSFERASE"/>
    <property type="match status" value="1"/>
</dbReference>
<evidence type="ECO:0000256" key="4">
    <source>
        <dbReference type="ARBA" id="ARBA00022490"/>
    </source>
</evidence>